<dbReference type="AlphaFoldDB" id="A0AAF0BFS5"/>
<dbReference type="SUPFAM" id="SSF57863">
    <property type="entry name" value="ArfGap/RecO-like zinc finger"/>
    <property type="match status" value="1"/>
</dbReference>
<evidence type="ECO:0000256" key="1">
    <source>
        <dbReference type="ARBA" id="ARBA00007452"/>
    </source>
</evidence>
<dbReference type="NCBIfam" id="TIGR00613">
    <property type="entry name" value="reco"/>
    <property type="match status" value="1"/>
</dbReference>
<keyword evidence="4 7" id="KW-0233">DNA recombination</keyword>
<evidence type="ECO:0000256" key="4">
    <source>
        <dbReference type="ARBA" id="ARBA00023172"/>
    </source>
</evidence>
<proteinExistence type="inferred from homology"/>
<dbReference type="GO" id="GO:0006302">
    <property type="term" value="P:double-strand break repair"/>
    <property type="evidence" value="ECO:0007669"/>
    <property type="project" value="TreeGrafter"/>
</dbReference>
<dbReference type="PANTHER" id="PTHR33991">
    <property type="entry name" value="DNA REPAIR PROTEIN RECO"/>
    <property type="match status" value="1"/>
</dbReference>
<dbReference type="Proteomes" id="UP001179600">
    <property type="component" value="Chromosome"/>
</dbReference>
<dbReference type="InterPro" id="IPR022572">
    <property type="entry name" value="DNA_rep/recomb_RecO_N"/>
</dbReference>
<keyword evidence="5 7" id="KW-0234">DNA repair</keyword>
<protein>
    <recommendedName>
        <fullName evidence="2 7">DNA repair protein RecO</fullName>
    </recommendedName>
    <alternativeName>
        <fullName evidence="6 7">Recombination protein O</fullName>
    </alternativeName>
</protein>
<dbReference type="InterPro" id="IPR042242">
    <property type="entry name" value="RecO_C"/>
</dbReference>
<dbReference type="PANTHER" id="PTHR33991:SF1">
    <property type="entry name" value="DNA REPAIR PROTEIN RECO"/>
    <property type="match status" value="1"/>
</dbReference>
<dbReference type="GO" id="GO:0043590">
    <property type="term" value="C:bacterial nucleoid"/>
    <property type="evidence" value="ECO:0007669"/>
    <property type="project" value="TreeGrafter"/>
</dbReference>
<evidence type="ECO:0000313" key="9">
    <source>
        <dbReference type="EMBL" id="WCG22279.1"/>
    </source>
</evidence>
<name>A0AAF0BFS5_9ENTE</name>
<dbReference type="InterPro" id="IPR012340">
    <property type="entry name" value="NA-bd_OB-fold"/>
</dbReference>
<dbReference type="InterPro" id="IPR003717">
    <property type="entry name" value="RecO"/>
</dbReference>
<dbReference type="InterPro" id="IPR037278">
    <property type="entry name" value="ARFGAP/RecO"/>
</dbReference>
<dbReference type="RefSeq" id="WP_248852411.1">
    <property type="nucleotide sequence ID" value="NZ_CP097044.1"/>
</dbReference>
<dbReference type="SUPFAM" id="SSF50249">
    <property type="entry name" value="Nucleic acid-binding proteins"/>
    <property type="match status" value="1"/>
</dbReference>
<sequence length="262" mass="30796">MNYMEETKALLLFTRKHREKDMLVKLFTEKYGKKMFFVKNVTRKNHPLRPALLAFTEANYIGTLKQEGLSFLNDAKDIRYFSQLQHDIFLNAYGTYILNLADLAIEDNHYDPALYGFTRDVLRLIDEGKDPEILTNLYEIQLLERFGVNFDWRACQVCGTHQGVFDFSSQYHGLLCANHFDCDPHRYHFDPKAVHVLRLLANISLEQLNQIHVKQVTKNHLREAIDQLYHDFVGVKPKSKRFIDQMKEWEGLLKPSDTESHD</sequence>
<dbReference type="GO" id="GO:0006310">
    <property type="term" value="P:DNA recombination"/>
    <property type="evidence" value="ECO:0007669"/>
    <property type="project" value="UniProtKB-UniRule"/>
</dbReference>
<accession>A0AAF0BFS5</accession>
<dbReference type="EMBL" id="CP116507">
    <property type="protein sequence ID" value="WCG22279.1"/>
    <property type="molecule type" value="Genomic_DNA"/>
</dbReference>
<evidence type="ECO:0000256" key="6">
    <source>
        <dbReference type="ARBA" id="ARBA00033409"/>
    </source>
</evidence>
<evidence type="ECO:0000256" key="3">
    <source>
        <dbReference type="ARBA" id="ARBA00022763"/>
    </source>
</evidence>
<gene>
    <name evidence="7 9" type="primary">recO</name>
    <name evidence="9" type="ORF">PML95_07705</name>
</gene>
<reference evidence="9" key="1">
    <citation type="submission" date="2023-01" db="EMBL/GenBank/DDBJ databases">
        <title>Oxazolidinone resistance genes in florfenicol resistant enterococci from beef cattle and veal calves at slaughter.</title>
        <authorList>
            <person name="Biggel M."/>
        </authorList>
    </citation>
    <scope>NUCLEOTIDE SEQUENCE</scope>
    <source>
        <strain evidence="9">K204-1</strain>
    </source>
</reference>
<evidence type="ECO:0000256" key="2">
    <source>
        <dbReference type="ARBA" id="ARBA00021310"/>
    </source>
</evidence>
<dbReference type="Pfam" id="PF02565">
    <property type="entry name" value="RecO_C"/>
    <property type="match status" value="1"/>
</dbReference>
<dbReference type="Gene3D" id="1.20.1440.120">
    <property type="entry name" value="Recombination protein O, C-terminal domain"/>
    <property type="match status" value="1"/>
</dbReference>
<evidence type="ECO:0000256" key="7">
    <source>
        <dbReference type="HAMAP-Rule" id="MF_00201"/>
    </source>
</evidence>
<comment type="similarity">
    <text evidence="1 7">Belongs to the RecO family.</text>
</comment>
<comment type="function">
    <text evidence="7">Involved in DNA repair and RecF pathway recombination.</text>
</comment>
<evidence type="ECO:0000259" key="8">
    <source>
        <dbReference type="Pfam" id="PF11967"/>
    </source>
</evidence>
<dbReference type="Pfam" id="PF11967">
    <property type="entry name" value="RecO_N"/>
    <property type="match status" value="1"/>
</dbReference>
<dbReference type="Gene3D" id="2.40.50.140">
    <property type="entry name" value="Nucleic acid-binding proteins"/>
    <property type="match status" value="1"/>
</dbReference>
<dbReference type="HAMAP" id="MF_00201">
    <property type="entry name" value="RecO"/>
    <property type="match status" value="1"/>
</dbReference>
<organism evidence="9 10">
    <name type="scientific">Vagococcus lutrae</name>
    <dbReference type="NCBI Taxonomy" id="81947"/>
    <lineage>
        <taxon>Bacteria</taxon>
        <taxon>Bacillati</taxon>
        <taxon>Bacillota</taxon>
        <taxon>Bacilli</taxon>
        <taxon>Lactobacillales</taxon>
        <taxon>Enterococcaceae</taxon>
        <taxon>Vagococcus</taxon>
    </lineage>
</organism>
<evidence type="ECO:0000256" key="5">
    <source>
        <dbReference type="ARBA" id="ARBA00023204"/>
    </source>
</evidence>
<keyword evidence="3 7" id="KW-0227">DNA damage</keyword>
<feature type="domain" description="DNA replication/recombination mediator RecO N-terminal" evidence="8">
    <location>
        <begin position="4"/>
        <end position="81"/>
    </location>
</feature>
<evidence type="ECO:0000313" key="10">
    <source>
        <dbReference type="Proteomes" id="UP001179600"/>
    </source>
</evidence>